<dbReference type="InterPro" id="IPR003660">
    <property type="entry name" value="HAMP_dom"/>
</dbReference>
<evidence type="ECO:0000256" key="10">
    <source>
        <dbReference type="ARBA" id="ARBA00022840"/>
    </source>
</evidence>
<dbReference type="InterPro" id="IPR036097">
    <property type="entry name" value="HisK_dim/P_sf"/>
</dbReference>
<dbReference type="PROSITE" id="PS50885">
    <property type="entry name" value="HAMP"/>
    <property type="match status" value="1"/>
</dbReference>
<evidence type="ECO:0000256" key="8">
    <source>
        <dbReference type="ARBA" id="ARBA00022741"/>
    </source>
</evidence>
<dbReference type="SUPFAM" id="SSF55874">
    <property type="entry name" value="ATPase domain of HSP90 chaperone/DNA topoisomerase II/histidine kinase"/>
    <property type="match status" value="1"/>
</dbReference>
<feature type="domain" description="HAMP" evidence="15">
    <location>
        <begin position="183"/>
        <end position="236"/>
    </location>
</feature>
<dbReference type="GO" id="GO:0005886">
    <property type="term" value="C:plasma membrane"/>
    <property type="evidence" value="ECO:0007669"/>
    <property type="project" value="UniProtKB-SubCell"/>
</dbReference>
<gene>
    <name evidence="16" type="ORF">EFY79_02730</name>
</gene>
<dbReference type="PANTHER" id="PTHR43711">
    <property type="entry name" value="TWO-COMPONENT HISTIDINE KINASE"/>
    <property type="match status" value="1"/>
</dbReference>
<dbReference type="FunFam" id="1.10.287.130:FF:000001">
    <property type="entry name" value="Two-component sensor histidine kinase"/>
    <property type="match status" value="1"/>
</dbReference>
<evidence type="ECO:0000259" key="14">
    <source>
        <dbReference type="PROSITE" id="PS50109"/>
    </source>
</evidence>
<keyword evidence="13" id="KW-1133">Transmembrane helix</keyword>
<dbReference type="SMART" id="SM00304">
    <property type="entry name" value="HAMP"/>
    <property type="match status" value="1"/>
</dbReference>
<keyword evidence="12 13" id="KW-0472">Membrane</keyword>
<dbReference type="CDD" id="cd06225">
    <property type="entry name" value="HAMP"/>
    <property type="match status" value="1"/>
</dbReference>
<dbReference type="EMBL" id="RJJR01000001">
    <property type="protein sequence ID" value="RNI40229.1"/>
    <property type="molecule type" value="Genomic_DNA"/>
</dbReference>
<dbReference type="PROSITE" id="PS50109">
    <property type="entry name" value="HIS_KIN"/>
    <property type="match status" value="1"/>
</dbReference>
<dbReference type="AlphaFoldDB" id="A0A3M9NR06"/>
<evidence type="ECO:0000256" key="4">
    <source>
        <dbReference type="ARBA" id="ARBA00012438"/>
    </source>
</evidence>
<dbReference type="FunFam" id="3.30.565.10:FF:000023">
    <property type="entry name" value="PAS domain-containing sensor histidine kinase"/>
    <property type="match status" value="1"/>
</dbReference>
<evidence type="ECO:0000256" key="5">
    <source>
        <dbReference type="ARBA" id="ARBA00022475"/>
    </source>
</evidence>
<evidence type="ECO:0000256" key="7">
    <source>
        <dbReference type="ARBA" id="ARBA00022679"/>
    </source>
</evidence>
<evidence type="ECO:0000256" key="2">
    <source>
        <dbReference type="ARBA" id="ARBA00004236"/>
    </source>
</evidence>
<dbReference type="InterPro" id="IPR004358">
    <property type="entry name" value="Sig_transdc_His_kin-like_C"/>
</dbReference>
<accession>A0A3M9NR06</accession>
<dbReference type="GO" id="GO:0045121">
    <property type="term" value="C:membrane raft"/>
    <property type="evidence" value="ECO:0007669"/>
    <property type="project" value="UniProtKB-SubCell"/>
</dbReference>
<dbReference type="InterPro" id="IPR033417">
    <property type="entry name" value="CHASE8"/>
</dbReference>
<keyword evidence="13" id="KW-0812">Transmembrane</keyword>
<keyword evidence="17" id="KW-1185">Reference proteome</keyword>
<dbReference type="CDD" id="cd00082">
    <property type="entry name" value="HisKA"/>
    <property type="match status" value="1"/>
</dbReference>
<dbReference type="InterPro" id="IPR050736">
    <property type="entry name" value="Sensor_HK_Regulatory"/>
</dbReference>
<name>A0A3M9NR06_9BACT</name>
<evidence type="ECO:0000259" key="15">
    <source>
        <dbReference type="PROSITE" id="PS50885"/>
    </source>
</evidence>
<evidence type="ECO:0000256" key="9">
    <source>
        <dbReference type="ARBA" id="ARBA00022777"/>
    </source>
</evidence>
<evidence type="ECO:0000256" key="13">
    <source>
        <dbReference type="SAM" id="Phobius"/>
    </source>
</evidence>
<dbReference type="SMART" id="SM00387">
    <property type="entry name" value="HATPase_c"/>
    <property type="match status" value="1"/>
</dbReference>
<evidence type="ECO:0000256" key="6">
    <source>
        <dbReference type="ARBA" id="ARBA00022553"/>
    </source>
</evidence>
<dbReference type="Proteomes" id="UP000267223">
    <property type="component" value="Unassembled WGS sequence"/>
</dbReference>
<evidence type="ECO:0000256" key="1">
    <source>
        <dbReference type="ARBA" id="ARBA00000085"/>
    </source>
</evidence>
<dbReference type="Pfam" id="PF00672">
    <property type="entry name" value="HAMP"/>
    <property type="match status" value="1"/>
</dbReference>
<dbReference type="Gene3D" id="1.10.287.130">
    <property type="match status" value="1"/>
</dbReference>
<dbReference type="InterPro" id="IPR003661">
    <property type="entry name" value="HisK_dim/P_dom"/>
</dbReference>
<dbReference type="Gene3D" id="6.10.340.10">
    <property type="match status" value="1"/>
</dbReference>
<dbReference type="GO" id="GO:0005524">
    <property type="term" value="F:ATP binding"/>
    <property type="evidence" value="ECO:0007669"/>
    <property type="project" value="UniProtKB-KW"/>
</dbReference>
<dbReference type="PRINTS" id="PR00344">
    <property type="entry name" value="BCTRLSENSOR"/>
</dbReference>
<dbReference type="Pfam" id="PF17152">
    <property type="entry name" value="CHASE8"/>
    <property type="match status" value="1"/>
</dbReference>
<dbReference type="Gene3D" id="3.30.565.10">
    <property type="entry name" value="Histidine kinase-like ATPase, C-terminal domain"/>
    <property type="match status" value="1"/>
</dbReference>
<reference evidence="16 17" key="1">
    <citation type="submission" date="2018-11" db="EMBL/GenBank/DDBJ databases">
        <title>Draft genome sequence of Ferruginibacter sp. BO-59.</title>
        <authorList>
            <person name="Im W.T."/>
        </authorList>
    </citation>
    <scope>NUCLEOTIDE SEQUENCE [LARGE SCALE GENOMIC DNA]</scope>
    <source>
        <strain evidence="16 17">BO-59</strain>
    </source>
</reference>
<protein>
    <recommendedName>
        <fullName evidence="4">histidine kinase</fullName>
        <ecNumber evidence="4">2.7.13.3</ecNumber>
    </recommendedName>
</protein>
<dbReference type="GO" id="GO:0000155">
    <property type="term" value="F:phosphorelay sensor kinase activity"/>
    <property type="evidence" value="ECO:0007669"/>
    <property type="project" value="InterPro"/>
</dbReference>
<dbReference type="InterPro" id="IPR003594">
    <property type="entry name" value="HATPase_dom"/>
</dbReference>
<evidence type="ECO:0000256" key="11">
    <source>
        <dbReference type="ARBA" id="ARBA00023012"/>
    </source>
</evidence>
<comment type="subcellular location">
    <subcellularLocation>
        <location evidence="2">Cell membrane</location>
    </subcellularLocation>
    <subcellularLocation>
        <location evidence="3">Membrane raft</location>
        <topology evidence="3">Multi-pass membrane protein</topology>
    </subcellularLocation>
</comment>
<dbReference type="Pfam" id="PF00512">
    <property type="entry name" value="HisKA"/>
    <property type="match status" value="1"/>
</dbReference>
<comment type="catalytic activity">
    <reaction evidence="1">
        <text>ATP + protein L-histidine = ADP + protein N-phospho-L-histidine.</text>
        <dbReference type="EC" id="2.7.13.3"/>
    </reaction>
</comment>
<keyword evidence="5" id="KW-1003">Cell membrane</keyword>
<dbReference type="InterPro" id="IPR005467">
    <property type="entry name" value="His_kinase_dom"/>
</dbReference>
<keyword evidence="10" id="KW-0067">ATP-binding</keyword>
<dbReference type="SMART" id="SM00388">
    <property type="entry name" value="HisKA"/>
    <property type="match status" value="1"/>
</dbReference>
<keyword evidence="7" id="KW-0808">Transferase</keyword>
<comment type="caution">
    <text evidence="16">The sequence shown here is derived from an EMBL/GenBank/DDBJ whole genome shotgun (WGS) entry which is preliminary data.</text>
</comment>
<dbReference type="InterPro" id="IPR036890">
    <property type="entry name" value="HATPase_C_sf"/>
</dbReference>
<sequence>MFNLRDISIKNKLILMQVFTSLLVLSIVFGAFIFTDINSYKQRKMESMMSLAQVIGTNSISTLQFDDPDAATQMLQDLHNVSPEIIHATIFNNKGEIFAHYSKPGLDSFRIKDILEQRKFLFSGHELFVSSAITNNNEVIGKVYLDVELSELQQTKEYKLELAAILLIIALLFSFLVAVGVQTYISKRLLKLVSTMKKVSKTGDYPEPLADEGKDEIATLIQVFNKLMQQIKENVQKKDEFIGIASHELKTPLTTIKGYIEILNMMENEPTKKQFVEKAMMNVNKLELLIRDLLDVSKIQSGQLQLEMNEFNMKDLLKETVNAVQMVSTHRIILEDKLQNEIIYGDRQRIEQVLLNLLSNAIKYSPGENKVIIDSEKTDKELLIKIRDFGIGIAKEEQTNIFERFYRSKHSSVHISGFGLGLYICRDIITRHYGKIWVETTDRGSIFIFSLPLKHSLEIQQTEA</sequence>
<evidence type="ECO:0000313" key="16">
    <source>
        <dbReference type="EMBL" id="RNI40229.1"/>
    </source>
</evidence>
<dbReference type="PANTHER" id="PTHR43711:SF1">
    <property type="entry name" value="HISTIDINE KINASE 1"/>
    <property type="match status" value="1"/>
</dbReference>
<keyword evidence="6" id="KW-0597">Phosphoprotein</keyword>
<feature type="domain" description="Histidine kinase" evidence="14">
    <location>
        <begin position="244"/>
        <end position="455"/>
    </location>
</feature>
<keyword evidence="9" id="KW-0418">Kinase</keyword>
<keyword evidence="8" id="KW-0547">Nucleotide-binding</keyword>
<evidence type="ECO:0000256" key="3">
    <source>
        <dbReference type="ARBA" id="ARBA00004314"/>
    </source>
</evidence>
<dbReference type="SUPFAM" id="SSF47384">
    <property type="entry name" value="Homodimeric domain of signal transducing histidine kinase"/>
    <property type="match status" value="1"/>
</dbReference>
<organism evidence="16 17">
    <name type="scientific">Hanamia caeni</name>
    <dbReference type="NCBI Taxonomy" id="2294116"/>
    <lineage>
        <taxon>Bacteria</taxon>
        <taxon>Pseudomonadati</taxon>
        <taxon>Bacteroidota</taxon>
        <taxon>Chitinophagia</taxon>
        <taxon>Chitinophagales</taxon>
        <taxon>Chitinophagaceae</taxon>
        <taxon>Hanamia</taxon>
    </lineage>
</organism>
<evidence type="ECO:0000313" key="17">
    <source>
        <dbReference type="Proteomes" id="UP000267223"/>
    </source>
</evidence>
<dbReference type="Pfam" id="PF02518">
    <property type="entry name" value="HATPase_c"/>
    <property type="match status" value="1"/>
</dbReference>
<dbReference type="CDD" id="cd00075">
    <property type="entry name" value="HATPase"/>
    <property type="match status" value="1"/>
</dbReference>
<keyword evidence="11" id="KW-0902">Two-component regulatory system</keyword>
<proteinExistence type="predicted"/>
<dbReference type="EC" id="2.7.13.3" evidence="4"/>
<feature type="transmembrane region" description="Helical" evidence="13">
    <location>
        <begin position="14"/>
        <end position="35"/>
    </location>
</feature>
<evidence type="ECO:0000256" key="12">
    <source>
        <dbReference type="ARBA" id="ARBA00023136"/>
    </source>
</evidence>
<feature type="transmembrane region" description="Helical" evidence="13">
    <location>
        <begin position="162"/>
        <end position="185"/>
    </location>
</feature>